<dbReference type="Pfam" id="PF00702">
    <property type="entry name" value="Hydrolase"/>
    <property type="match status" value="1"/>
</dbReference>
<gene>
    <name evidence="2" type="ORF">EHSB41UT_03511</name>
</gene>
<dbReference type="AlphaFoldDB" id="A0A1X7ANS1"/>
<protein>
    <submittedName>
        <fullName evidence="2">Haloacid dehalogenase-like hydrolase</fullName>
    </submittedName>
</protein>
<evidence type="ECO:0000256" key="1">
    <source>
        <dbReference type="ARBA" id="ARBA00022801"/>
    </source>
</evidence>
<dbReference type="OrthoDB" id="6101375at2"/>
<dbReference type="InterPro" id="IPR036412">
    <property type="entry name" value="HAD-like_sf"/>
</dbReference>
<accession>A0A1X7ANS1</accession>
<dbReference type="InterPro" id="IPR051540">
    <property type="entry name" value="S-2-haloacid_dehalogenase"/>
</dbReference>
<proteinExistence type="predicted"/>
<dbReference type="GO" id="GO:0016787">
    <property type="term" value="F:hydrolase activity"/>
    <property type="evidence" value="ECO:0007669"/>
    <property type="project" value="UniProtKB-KW"/>
</dbReference>
<keyword evidence="1 2" id="KW-0378">Hydrolase</keyword>
<sequence length="240" mass="27274">MSDSLQPIIAFDADDTLWPNEDYFRDGEKQLIALLEPYYKGDNLLQHLYEQEIRNLHIFGYGAKGFTLSMIESLIELSEGKVTGADIQRVIDIGKSIMTYKIELLPGVKETVETLRNDFGYKLMIITKGDLFDQESKIARSGIADLFDIVEIVSEKDDATYQKLLIKHQIDPQFFWMIGNSLKSDVLPIARLGGHAVHIPYKSTWAHETVTAEHAAEHNYFELTDISGLPILLEREIQGL</sequence>
<evidence type="ECO:0000313" key="3">
    <source>
        <dbReference type="Proteomes" id="UP000196573"/>
    </source>
</evidence>
<reference evidence="2 3" key="1">
    <citation type="submission" date="2017-03" db="EMBL/GenBank/DDBJ databases">
        <authorList>
            <person name="Afonso C.L."/>
            <person name="Miller P.J."/>
            <person name="Scott M.A."/>
            <person name="Spackman E."/>
            <person name="Goraichik I."/>
            <person name="Dimitrov K.M."/>
            <person name="Suarez D.L."/>
            <person name="Swayne D.E."/>
        </authorList>
    </citation>
    <scope>NUCLEOTIDE SEQUENCE [LARGE SCALE GENOMIC DNA]</scope>
    <source>
        <strain evidence="2">SB41UT1</strain>
    </source>
</reference>
<dbReference type="Proteomes" id="UP000196573">
    <property type="component" value="Unassembled WGS sequence"/>
</dbReference>
<dbReference type="Gene3D" id="1.10.150.240">
    <property type="entry name" value="Putative phosphatase, domain 2"/>
    <property type="match status" value="1"/>
</dbReference>
<dbReference type="PANTHER" id="PTHR43316">
    <property type="entry name" value="HYDROLASE, HALOACID DELAHOGENASE-RELATED"/>
    <property type="match status" value="1"/>
</dbReference>
<dbReference type="EMBL" id="FWPT01000008">
    <property type="protein sequence ID" value="SMA49729.1"/>
    <property type="molecule type" value="Genomic_DNA"/>
</dbReference>
<dbReference type="SUPFAM" id="SSF56784">
    <property type="entry name" value="HAD-like"/>
    <property type="match status" value="1"/>
</dbReference>
<dbReference type="PANTHER" id="PTHR43316:SF8">
    <property type="entry name" value="HAD FAMILY HYDROLASE"/>
    <property type="match status" value="1"/>
</dbReference>
<dbReference type="InterPro" id="IPR023198">
    <property type="entry name" value="PGP-like_dom2"/>
</dbReference>
<evidence type="ECO:0000313" key="2">
    <source>
        <dbReference type="EMBL" id="SMA49729.1"/>
    </source>
</evidence>
<dbReference type="RefSeq" id="WP_087112171.1">
    <property type="nucleotide sequence ID" value="NZ_CBCSCN010000010.1"/>
</dbReference>
<organism evidence="2 3">
    <name type="scientific">Parendozoicomonas haliclonae</name>
    <dbReference type="NCBI Taxonomy" id="1960125"/>
    <lineage>
        <taxon>Bacteria</taxon>
        <taxon>Pseudomonadati</taxon>
        <taxon>Pseudomonadota</taxon>
        <taxon>Gammaproteobacteria</taxon>
        <taxon>Oceanospirillales</taxon>
        <taxon>Endozoicomonadaceae</taxon>
        <taxon>Parendozoicomonas</taxon>
    </lineage>
</organism>
<keyword evidence="3" id="KW-1185">Reference proteome</keyword>
<name>A0A1X7ANS1_9GAMM</name>
<dbReference type="InterPro" id="IPR023214">
    <property type="entry name" value="HAD_sf"/>
</dbReference>
<dbReference type="Gene3D" id="3.40.50.1000">
    <property type="entry name" value="HAD superfamily/HAD-like"/>
    <property type="match status" value="1"/>
</dbReference>